<dbReference type="Proteomes" id="UP000654279">
    <property type="component" value="Unassembled WGS sequence"/>
</dbReference>
<feature type="region of interest" description="Disordered" evidence="2">
    <location>
        <begin position="175"/>
        <end position="213"/>
    </location>
</feature>
<evidence type="ECO:0000256" key="2">
    <source>
        <dbReference type="SAM" id="MobiDB-lite"/>
    </source>
</evidence>
<protein>
    <submittedName>
        <fullName evidence="3">Uncharacterized protein</fullName>
    </submittedName>
</protein>
<keyword evidence="4" id="KW-1185">Reference proteome</keyword>
<feature type="compositionally biased region" description="Low complexity" evidence="2">
    <location>
        <begin position="176"/>
        <end position="210"/>
    </location>
</feature>
<gene>
    <name evidence="3" type="ORF">H8699_02065</name>
</gene>
<proteinExistence type="predicted"/>
<dbReference type="RefSeq" id="WP_249284261.1">
    <property type="nucleotide sequence ID" value="NZ_JACRSO010000001.1"/>
</dbReference>
<reference evidence="3" key="1">
    <citation type="submission" date="2020-08" db="EMBL/GenBank/DDBJ databases">
        <title>Genome public.</title>
        <authorList>
            <person name="Liu C."/>
            <person name="Sun Q."/>
        </authorList>
    </citation>
    <scope>NUCLEOTIDE SEQUENCE</scope>
    <source>
        <strain evidence="3">NSJ-44</strain>
    </source>
</reference>
<comment type="caution">
    <text evidence="3">The sequence shown here is derived from an EMBL/GenBank/DDBJ whole genome shotgun (WGS) entry which is preliminary data.</text>
</comment>
<evidence type="ECO:0000256" key="1">
    <source>
        <dbReference type="SAM" id="Coils"/>
    </source>
</evidence>
<name>A0A926CZH5_9FIRM</name>
<feature type="coiled-coil region" evidence="1">
    <location>
        <begin position="29"/>
        <end position="56"/>
    </location>
</feature>
<accession>A0A926CZH5</accession>
<sequence>MATNPYSIQTAALEKMYNDQLQSYRDAQAAQEAQQQAQTQQTINNLEAERPKINDQYKSSAAQAYVNKMIQQRDLPQRMAALGLTGGASETSQLKLNTMYGNNMNDLTKQRDSSTNDMNLRIANARAEGDNALGTIRNNFALQMAQAQAEYNERLAEAELQRQIWEAEQEAERQRAAAAAAAARSRSSSSSGSKKSSGNNNSASSGTATKNDQYTYKEQYDYDMYLAKHGSGKAQAGAIERLRKAGVSI</sequence>
<dbReference type="EMBL" id="JACRSO010000001">
    <property type="protein sequence ID" value="MBC8528224.1"/>
    <property type="molecule type" value="Genomic_DNA"/>
</dbReference>
<evidence type="ECO:0000313" key="3">
    <source>
        <dbReference type="EMBL" id="MBC8528224.1"/>
    </source>
</evidence>
<organism evidence="3 4">
    <name type="scientific">Luoshenia tenuis</name>
    <dbReference type="NCBI Taxonomy" id="2763654"/>
    <lineage>
        <taxon>Bacteria</taxon>
        <taxon>Bacillati</taxon>
        <taxon>Bacillota</taxon>
        <taxon>Clostridia</taxon>
        <taxon>Christensenellales</taxon>
        <taxon>Christensenellaceae</taxon>
        <taxon>Luoshenia</taxon>
    </lineage>
</organism>
<keyword evidence="1" id="KW-0175">Coiled coil</keyword>
<dbReference type="AlphaFoldDB" id="A0A926CZH5"/>
<evidence type="ECO:0000313" key="4">
    <source>
        <dbReference type="Proteomes" id="UP000654279"/>
    </source>
</evidence>